<keyword evidence="2" id="KW-1185">Reference proteome</keyword>
<dbReference type="EMBL" id="BAABIL010000334">
    <property type="protein sequence ID" value="GAA4982224.1"/>
    <property type="molecule type" value="Genomic_DNA"/>
</dbReference>
<organism evidence="1 2">
    <name type="scientific">Kineococcus glutinatus</name>
    <dbReference type="NCBI Taxonomy" id="1070872"/>
    <lineage>
        <taxon>Bacteria</taxon>
        <taxon>Bacillati</taxon>
        <taxon>Actinomycetota</taxon>
        <taxon>Actinomycetes</taxon>
        <taxon>Kineosporiales</taxon>
        <taxon>Kineosporiaceae</taxon>
        <taxon>Kineococcus</taxon>
    </lineage>
</organism>
<evidence type="ECO:0008006" key="3">
    <source>
        <dbReference type="Google" id="ProtNLM"/>
    </source>
</evidence>
<evidence type="ECO:0000313" key="1">
    <source>
        <dbReference type="EMBL" id="GAA4982224.1"/>
    </source>
</evidence>
<proteinExistence type="predicted"/>
<comment type="caution">
    <text evidence="1">The sequence shown here is derived from an EMBL/GenBank/DDBJ whole genome shotgun (WGS) entry which is preliminary data.</text>
</comment>
<dbReference type="Proteomes" id="UP001501195">
    <property type="component" value="Unassembled WGS sequence"/>
</dbReference>
<evidence type="ECO:0000313" key="2">
    <source>
        <dbReference type="Proteomes" id="UP001501195"/>
    </source>
</evidence>
<dbReference type="Gene3D" id="1.10.3620.10">
    <property type="entry name" value="YdcF like domain"/>
    <property type="match status" value="1"/>
</dbReference>
<sequence length="129" mass="13857">MLRRWGGPPRDAELIARRGVAPQVLVTGGVGHSSFERFMDGTAVLSPAPFVPVAGDGDVTDPAGRVVWSRERFTALLLGEVRRLHDDEDGYGPRGAGHINHVDVPAEVLDAYRRLLAAHPRSARPACGS</sequence>
<accession>A0ABP9HYD2</accession>
<dbReference type="RefSeq" id="WP_345712659.1">
    <property type="nucleotide sequence ID" value="NZ_BAABIL010000334.1"/>
</dbReference>
<reference evidence="2" key="1">
    <citation type="journal article" date="2019" name="Int. J. Syst. Evol. Microbiol.">
        <title>The Global Catalogue of Microorganisms (GCM) 10K type strain sequencing project: providing services to taxonomists for standard genome sequencing and annotation.</title>
        <authorList>
            <consortium name="The Broad Institute Genomics Platform"/>
            <consortium name="The Broad Institute Genome Sequencing Center for Infectious Disease"/>
            <person name="Wu L."/>
            <person name="Ma J."/>
        </authorList>
    </citation>
    <scope>NUCLEOTIDE SEQUENCE [LARGE SCALE GENOMIC DNA]</scope>
    <source>
        <strain evidence="2">JCM 18126</strain>
    </source>
</reference>
<protein>
    <recommendedName>
        <fullName evidence="3">Alpha/beta hydrolase family protein</fullName>
    </recommendedName>
</protein>
<gene>
    <name evidence="1" type="ORF">GCM10023225_22620</name>
</gene>
<name>A0ABP9HYD2_9ACTN</name>